<evidence type="ECO:0000256" key="1">
    <source>
        <dbReference type="ARBA" id="ARBA00004496"/>
    </source>
</evidence>
<dbReference type="Proteomes" id="UP000678393">
    <property type="component" value="Unassembled WGS sequence"/>
</dbReference>
<name>A0A8S4A394_9EUPU</name>
<dbReference type="PANTHER" id="PTHR15090">
    <property type="entry name" value="SEQUESTOSOME 1-RELATED"/>
    <property type="match status" value="1"/>
</dbReference>
<dbReference type="CDD" id="cd02340">
    <property type="entry name" value="ZZ_NBR1_like"/>
    <property type="match status" value="1"/>
</dbReference>
<keyword evidence="3" id="KW-0479">Metal-binding</keyword>
<dbReference type="GO" id="GO:0070530">
    <property type="term" value="F:K63-linked polyubiquitin modification-dependent protein binding"/>
    <property type="evidence" value="ECO:0007669"/>
    <property type="project" value="TreeGrafter"/>
</dbReference>
<keyword evidence="4 7" id="KW-0863">Zinc-finger</keyword>
<evidence type="ECO:0000256" key="6">
    <source>
        <dbReference type="ARBA" id="ARBA00023242"/>
    </source>
</evidence>
<dbReference type="PROSITE" id="PS51745">
    <property type="entry name" value="PB1"/>
    <property type="match status" value="1"/>
</dbReference>
<accession>A0A8S4A394</accession>
<reference evidence="11" key="1">
    <citation type="submission" date="2021-04" db="EMBL/GenBank/DDBJ databases">
        <authorList>
            <consortium name="Molecular Ecology Group"/>
        </authorList>
    </citation>
    <scope>NUCLEOTIDE SEQUENCE</scope>
</reference>
<dbReference type="FunFam" id="3.10.20.90:FF:000320">
    <property type="entry name" value="Predicted protein"/>
    <property type="match status" value="1"/>
</dbReference>
<evidence type="ECO:0000313" key="11">
    <source>
        <dbReference type="EMBL" id="CAG5134820.1"/>
    </source>
</evidence>
<dbReference type="Pfam" id="PF16577">
    <property type="entry name" value="UBA_5"/>
    <property type="match status" value="1"/>
</dbReference>
<keyword evidence="2" id="KW-0963">Cytoplasm</keyword>
<feature type="compositionally biased region" description="Low complexity" evidence="8">
    <location>
        <begin position="289"/>
        <end position="309"/>
    </location>
</feature>
<dbReference type="GO" id="GO:0044753">
    <property type="term" value="C:amphisome"/>
    <property type="evidence" value="ECO:0007669"/>
    <property type="project" value="TreeGrafter"/>
</dbReference>
<dbReference type="EMBL" id="CAJHNH020007623">
    <property type="protein sequence ID" value="CAG5134820.1"/>
    <property type="molecule type" value="Genomic_DNA"/>
</dbReference>
<evidence type="ECO:0000256" key="4">
    <source>
        <dbReference type="ARBA" id="ARBA00022771"/>
    </source>
</evidence>
<evidence type="ECO:0000256" key="8">
    <source>
        <dbReference type="SAM" id="MobiDB-lite"/>
    </source>
</evidence>
<dbReference type="PANTHER" id="PTHR15090:SF0">
    <property type="entry name" value="SEQUESTOSOME-1"/>
    <property type="match status" value="1"/>
</dbReference>
<dbReference type="InterPro" id="IPR053793">
    <property type="entry name" value="PB1-like"/>
</dbReference>
<protein>
    <recommendedName>
        <fullName evidence="13">Sequestosome 1</fullName>
    </recommendedName>
</protein>
<keyword evidence="12" id="KW-1185">Reference proteome</keyword>
<evidence type="ECO:0000256" key="5">
    <source>
        <dbReference type="ARBA" id="ARBA00022833"/>
    </source>
</evidence>
<dbReference type="GO" id="GO:0035973">
    <property type="term" value="P:aggrephagy"/>
    <property type="evidence" value="ECO:0007669"/>
    <property type="project" value="TreeGrafter"/>
</dbReference>
<comment type="subcellular location">
    <subcellularLocation>
        <location evidence="1">Cytoplasm</location>
    </subcellularLocation>
</comment>
<dbReference type="GO" id="GO:0008270">
    <property type="term" value="F:zinc ion binding"/>
    <property type="evidence" value="ECO:0007669"/>
    <property type="project" value="UniProtKB-KW"/>
</dbReference>
<dbReference type="Gene3D" id="1.10.8.10">
    <property type="entry name" value="DNA helicase RuvA subunit, C-terminal domain"/>
    <property type="match status" value="1"/>
</dbReference>
<dbReference type="OrthoDB" id="441278at2759"/>
<dbReference type="SUPFAM" id="SSF46934">
    <property type="entry name" value="UBA-like"/>
    <property type="match status" value="1"/>
</dbReference>
<feature type="compositionally biased region" description="Basic and acidic residues" evidence="8">
    <location>
        <begin position="264"/>
        <end position="278"/>
    </location>
</feature>
<evidence type="ECO:0000256" key="3">
    <source>
        <dbReference type="ARBA" id="ARBA00022723"/>
    </source>
</evidence>
<dbReference type="Gene3D" id="3.10.20.90">
    <property type="entry name" value="Phosphatidylinositol 3-kinase Catalytic Subunit, Chain A, domain 1"/>
    <property type="match status" value="1"/>
</dbReference>
<evidence type="ECO:0000313" key="12">
    <source>
        <dbReference type="Proteomes" id="UP000678393"/>
    </source>
</evidence>
<dbReference type="SUPFAM" id="SSF57850">
    <property type="entry name" value="RING/U-box"/>
    <property type="match status" value="1"/>
</dbReference>
<sequence length="378" mass="41479">MTVTVKVFLERTSGSNEIRRFPVNTSAGNDFFTTTKEKIRQLYPVLASGNFTLYWQDPDGDRVAFSSLEEMREALTHVTDGVLRVYVSGISGQAGPTSDDEPVHPGVRCDACRGRVKGIRYKCCVCPDFDLCQACESKGVHSEHDMYKINRPPLYVRFILFSYVSSSCDSNPGMFRGASFQANADAHQKEKKGDRPSFEEFFSQFGSNISISVDPSGVKVSCDNPDRPGNQQGENFHHAWGSKGSGCPAWEHMFRRARQNNTTKDSETEAANKDRDTEGVGAGPKTNVPSSTDTKAAAAPASQDSDQSTGQPSVRPQTNLYPNLQVQQSLDQMLAMGFSDTDGWLTTLLTEHDGNIGATLDAIMHKATEQLDNIHGGR</sequence>
<evidence type="ECO:0000259" key="9">
    <source>
        <dbReference type="PROSITE" id="PS50135"/>
    </source>
</evidence>
<dbReference type="AlphaFoldDB" id="A0A8S4A394"/>
<proteinExistence type="predicted"/>
<evidence type="ECO:0000256" key="7">
    <source>
        <dbReference type="PROSITE-ProRule" id="PRU00228"/>
    </source>
</evidence>
<dbReference type="CDD" id="cd14320">
    <property type="entry name" value="UBA_SQSTM"/>
    <property type="match status" value="1"/>
</dbReference>
<dbReference type="GO" id="GO:0016235">
    <property type="term" value="C:aggresome"/>
    <property type="evidence" value="ECO:0007669"/>
    <property type="project" value="TreeGrafter"/>
</dbReference>
<dbReference type="SMART" id="SM00291">
    <property type="entry name" value="ZnF_ZZ"/>
    <property type="match status" value="1"/>
</dbReference>
<organism evidence="11 12">
    <name type="scientific">Candidula unifasciata</name>
    <dbReference type="NCBI Taxonomy" id="100452"/>
    <lineage>
        <taxon>Eukaryota</taxon>
        <taxon>Metazoa</taxon>
        <taxon>Spiralia</taxon>
        <taxon>Lophotrochozoa</taxon>
        <taxon>Mollusca</taxon>
        <taxon>Gastropoda</taxon>
        <taxon>Heterobranchia</taxon>
        <taxon>Euthyneura</taxon>
        <taxon>Panpulmonata</taxon>
        <taxon>Eupulmonata</taxon>
        <taxon>Stylommatophora</taxon>
        <taxon>Helicina</taxon>
        <taxon>Helicoidea</taxon>
        <taxon>Geomitridae</taxon>
        <taxon>Candidula</taxon>
    </lineage>
</organism>
<evidence type="ECO:0000259" key="10">
    <source>
        <dbReference type="PROSITE" id="PS51745"/>
    </source>
</evidence>
<dbReference type="InterPro" id="IPR000433">
    <property type="entry name" value="Znf_ZZ"/>
</dbReference>
<dbReference type="InterPro" id="IPR052260">
    <property type="entry name" value="Autophagy_Rcpt_SigReg"/>
</dbReference>
<gene>
    <name evidence="11" type="ORF">CUNI_LOCUS20378</name>
</gene>
<evidence type="ECO:0008006" key="13">
    <source>
        <dbReference type="Google" id="ProtNLM"/>
    </source>
</evidence>
<keyword evidence="5" id="KW-0862">Zinc</keyword>
<comment type="caution">
    <text evidence="11">The sequence shown here is derived from an EMBL/GenBank/DDBJ whole genome shotgun (WGS) entry which is preliminary data.</text>
</comment>
<dbReference type="GO" id="GO:0000423">
    <property type="term" value="P:mitophagy"/>
    <property type="evidence" value="ECO:0007669"/>
    <property type="project" value="TreeGrafter"/>
</dbReference>
<evidence type="ECO:0000256" key="2">
    <source>
        <dbReference type="ARBA" id="ARBA00022490"/>
    </source>
</evidence>
<feature type="region of interest" description="Disordered" evidence="8">
    <location>
        <begin position="216"/>
        <end position="241"/>
    </location>
</feature>
<dbReference type="PROSITE" id="PS50135">
    <property type="entry name" value="ZF_ZZ_2"/>
    <property type="match status" value="1"/>
</dbReference>
<dbReference type="SUPFAM" id="SSF54277">
    <property type="entry name" value="CAD &amp; PB1 domains"/>
    <property type="match status" value="1"/>
</dbReference>
<keyword evidence="6" id="KW-0539">Nucleus</keyword>
<dbReference type="FunFam" id="3.30.60.90:FF:000016">
    <property type="entry name" value="Refractory to sigma P"/>
    <property type="match status" value="1"/>
</dbReference>
<dbReference type="GO" id="GO:0005080">
    <property type="term" value="F:protein kinase C binding"/>
    <property type="evidence" value="ECO:0007669"/>
    <property type="project" value="TreeGrafter"/>
</dbReference>
<feature type="region of interest" description="Disordered" evidence="8">
    <location>
        <begin position="259"/>
        <end position="318"/>
    </location>
</feature>
<dbReference type="Pfam" id="PF00569">
    <property type="entry name" value="ZZ"/>
    <property type="match status" value="1"/>
</dbReference>
<feature type="domain" description="PB1" evidence="10">
    <location>
        <begin position="2"/>
        <end position="90"/>
    </location>
</feature>
<dbReference type="PROSITE" id="PS01357">
    <property type="entry name" value="ZF_ZZ_1"/>
    <property type="match status" value="1"/>
</dbReference>
<dbReference type="InterPro" id="IPR043145">
    <property type="entry name" value="Znf_ZZ_sf"/>
</dbReference>
<dbReference type="Gene3D" id="3.30.60.90">
    <property type="match status" value="1"/>
</dbReference>
<dbReference type="InterPro" id="IPR033741">
    <property type="entry name" value="SQSTM_UBA"/>
</dbReference>
<dbReference type="GO" id="GO:0007032">
    <property type="term" value="P:endosome organization"/>
    <property type="evidence" value="ECO:0007669"/>
    <property type="project" value="TreeGrafter"/>
</dbReference>
<feature type="domain" description="ZZ-type" evidence="9">
    <location>
        <begin position="104"/>
        <end position="154"/>
    </location>
</feature>
<dbReference type="InterPro" id="IPR009060">
    <property type="entry name" value="UBA-like_sf"/>
</dbReference>